<name>A0AAD8S1B9_LOLMU</name>
<dbReference type="GO" id="GO:0005886">
    <property type="term" value="C:plasma membrane"/>
    <property type="evidence" value="ECO:0007669"/>
    <property type="project" value="TreeGrafter"/>
</dbReference>
<accession>A0AAD8S1B9</accession>
<evidence type="ECO:0000313" key="8">
    <source>
        <dbReference type="Proteomes" id="UP001231189"/>
    </source>
</evidence>
<dbReference type="GO" id="GO:0005524">
    <property type="term" value="F:ATP binding"/>
    <property type="evidence" value="ECO:0007669"/>
    <property type="project" value="InterPro"/>
</dbReference>
<keyword evidence="3" id="KW-0812">Transmembrane</keyword>
<keyword evidence="5" id="KW-0472">Membrane</keyword>
<evidence type="ECO:0000256" key="1">
    <source>
        <dbReference type="ARBA" id="ARBA00004141"/>
    </source>
</evidence>
<dbReference type="InterPro" id="IPR003439">
    <property type="entry name" value="ABC_transporter-like_ATP-bd"/>
</dbReference>
<dbReference type="GO" id="GO:0016887">
    <property type="term" value="F:ATP hydrolysis activity"/>
    <property type="evidence" value="ECO:0007669"/>
    <property type="project" value="InterPro"/>
</dbReference>
<dbReference type="PANTHER" id="PTHR48041:SF56">
    <property type="entry name" value="ABC TRANSPORTER G FAMILY MEMBER 25"/>
    <property type="match status" value="1"/>
</dbReference>
<dbReference type="Gene3D" id="3.40.50.300">
    <property type="entry name" value="P-loop containing nucleotide triphosphate hydrolases"/>
    <property type="match status" value="1"/>
</dbReference>
<dbReference type="PANTHER" id="PTHR48041">
    <property type="entry name" value="ABC TRANSPORTER G FAMILY MEMBER 28"/>
    <property type="match status" value="1"/>
</dbReference>
<dbReference type="Proteomes" id="UP001231189">
    <property type="component" value="Unassembled WGS sequence"/>
</dbReference>
<gene>
    <name evidence="7" type="ORF">QYE76_061589</name>
</gene>
<dbReference type="AlphaFoldDB" id="A0AAD8S1B9"/>
<sequence>MRGGVSVPAPCRTGKPPEGFSIDTAAISTAIFIFFCSHERSSSPSRLGAVLTIQLVKSGCIAKASIAELGLFVSNVFVCSVSGGERKLVSIGHELLVNPSLVVLDEPTSNSTSAFRLFSTPSALTLRKGCTV</sequence>
<keyword evidence="8" id="KW-1185">Reference proteome</keyword>
<dbReference type="Pfam" id="PF00005">
    <property type="entry name" value="ABC_tran"/>
    <property type="match status" value="1"/>
</dbReference>
<dbReference type="GO" id="GO:0042626">
    <property type="term" value="F:ATPase-coupled transmembrane transporter activity"/>
    <property type="evidence" value="ECO:0007669"/>
    <property type="project" value="TreeGrafter"/>
</dbReference>
<comment type="caution">
    <text evidence="7">The sequence shown here is derived from an EMBL/GenBank/DDBJ whole genome shotgun (WGS) entry which is preliminary data.</text>
</comment>
<evidence type="ECO:0000313" key="7">
    <source>
        <dbReference type="EMBL" id="KAK1643784.1"/>
    </source>
</evidence>
<dbReference type="InterPro" id="IPR050352">
    <property type="entry name" value="ABCG_transporters"/>
</dbReference>
<evidence type="ECO:0000256" key="5">
    <source>
        <dbReference type="ARBA" id="ARBA00023136"/>
    </source>
</evidence>
<evidence type="ECO:0000256" key="3">
    <source>
        <dbReference type="ARBA" id="ARBA00022692"/>
    </source>
</evidence>
<keyword evidence="2" id="KW-0813">Transport</keyword>
<dbReference type="SUPFAM" id="SSF52540">
    <property type="entry name" value="P-loop containing nucleoside triphosphate hydrolases"/>
    <property type="match status" value="1"/>
</dbReference>
<dbReference type="InterPro" id="IPR027417">
    <property type="entry name" value="P-loop_NTPase"/>
</dbReference>
<evidence type="ECO:0000256" key="2">
    <source>
        <dbReference type="ARBA" id="ARBA00022448"/>
    </source>
</evidence>
<proteinExistence type="predicted"/>
<comment type="subcellular location">
    <subcellularLocation>
        <location evidence="1">Membrane</location>
        <topology evidence="1">Multi-pass membrane protein</topology>
    </subcellularLocation>
</comment>
<keyword evidence="4" id="KW-1133">Transmembrane helix</keyword>
<reference evidence="7" key="1">
    <citation type="submission" date="2023-07" db="EMBL/GenBank/DDBJ databases">
        <title>A chromosome-level genome assembly of Lolium multiflorum.</title>
        <authorList>
            <person name="Chen Y."/>
            <person name="Copetti D."/>
            <person name="Kolliker R."/>
            <person name="Studer B."/>
        </authorList>
    </citation>
    <scope>NUCLEOTIDE SEQUENCE</scope>
    <source>
        <strain evidence="7">02402/16</strain>
        <tissue evidence="7">Leaf</tissue>
    </source>
</reference>
<evidence type="ECO:0000256" key="4">
    <source>
        <dbReference type="ARBA" id="ARBA00022989"/>
    </source>
</evidence>
<protein>
    <recommendedName>
        <fullName evidence="6">ABC transporter domain-containing protein</fullName>
    </recommendedName>
</protein>
<feature type="domain" description="ABC transporter" evidence="6">
    <location>
        <begin position="75"/>
        <end position="109"/>
    </location>
</feature>
<evidence type="ECO:0000259" key="6">
    <source>
        <dbReference type="Pfam" id="PF00005"/>
    </source>
</evidence>
<dbReference type="EMBL" id="JAUUTY010000004">
    <property type="protein sequence ID" value="KAK1643784.1"/>
    <property type="molecule type" value="Genomic_DNA"/>
</dbReference>
<organism evidence="7 8">
    <name type="scientific">Lolium multiflorum</name>
    <name type="common">Italian ryegrass</name>
    <name type="synonym">Lolium perenne subsp. multiflorum</name>
    <dbReference type="NCBI Taxonomy" id="4521"/>
    <lineage>
        <taxon>Eukaryota</taxon>
        <taxon>Viridiplantae</taxon>
        <taxon>Streptophyta</taxon>
        <taxon>Embryophyta</taxon>
        <taxon>Tracheophyta</taxon>
        <taxon>Spermatophyta</taxon>
        <taxon>Magnoliopsida</taxon>
        <taxon>Liliopsida</taxon>
        <taxon>Poales</taxon>
        <taxon>Poaceae</taxon>
        <taxon>BOP clade</taxon>
        <taxon>Pooideae</taxon>
        <taxon>Poodae</taxon>
        <taxon>Poeae</taxon>
        <taxon>Poeae Chloroplast Group 2 (Poeae type)</taxon>
        <taxon>Loliodinae</taxon>
        <taxon>Loliinae</taxon>
        <taxon>Lolium</taxon>
    </lineage>
</organism>